<keyword evidence="1" id="KW-0472">Membrane</keyword>
<comment type="caution">
    <text evidence="2">The sequence shown here is derived from an EMBL/GenBank/DDBJ whole genome shotgun (WGS) entry which is preliminary data.</text>
</comment>
<dbReference type="Proteomes" id="UP001172778">
    <property type="component" value="Unassembled WGS sequence"/>
</dbReference>
<evidence type="ECO:0000256" key="1">
    <source>
        <dbReference type="SAM" id="Phobius"/>
    </source>
</evidence>
<protein>
    <submittedName>
        <fullName evidence="2">Uncharacterized protein</fullName>
    </submittedName>
</protein>
<gene>
    <name evidence="2" type="ORF">PZA18_05890</name>
</gene>
<keyword evidence="1" id="KW-0812">Transmembrane</keyword>
<keyword evidence="1" id="KW-1133">Transmembrane helix</keyword>
<organism evidence="2 3">
    <name type="scientific">Parachitinimonas caeni</name>
    <dbReference type="NCBI Taxonomy" id="3031301"/>
    <lineage>
        <taxon>Bacteria</taxon>
        <taxon>Pseudomonadati</taxon>
        <taxon>Pseudomonadota</taxon>
        <taxon>Betaproteobacteria</taxon>
        <taxon>Neisseriales</taxon>
        <taxon>Chitinibacteraceae</taxon>
        <taxon>Parachitinimonas</taxon>
    </lineage>
</organism>
<reference evidence="2" key="1">
    <citation type="submission" date="2023-03" db="EMBL/GenBank/DDBJ databases">
        <title>Chitinimonas shenzhenensis gen. nov., sp. nov., a novel member of family Burkholderiaceae isolated from activated sludge collected in Shen Zhen, China.</title>
        <authorList>
            <person name="Wang X."/>
        </authorList>
    </citation>
    <scope>NUCLEOTIDE SEQUENCE</scope>
    <source>
        <strain evidence="2">DQS-5</strain>
    </source>
</reference>
<accession>A0ABT7DU31</accession>
<feature type="transmembrane region" description="Helical" evidence="1">
    <location>
        <begin position="27"/>
        <end position="44"/>
    </location>
</feature>
<evidence type="ECO:0000313" key="2">
    <source>
        <dbReference type="EMBL" id="MDK2123576.1"/>
    </source>
</evidence>
<keyword evidence="3" id="KW-1185">Reference proteome</keyword>
<dbReference type="EMBL" id="JARRAF010000005">
    <property type="protein sequence ID" value="MDK2123576.1"/>
    <property type="molecule type" value="Genomic_DNA"/>
</dbReference>
<proteinExistence type="predicted"/>
<evidence type="ECO:0000313" key="3">
    <source>
        <dbReference type="Proteomes" id="UP001172778"/>
    </source>
</evidence>
<dbReference type="RefSeq" id="WP_284099876.1">
    <property type="nucleotide sequence ID" value="NZ_JARRAF010000005.1"/>
</dbReference>
<name>A0ABT7DU31_9NEIS</name>
<sequence>MMIAWIGYLYVILMIAATSGSAVKGLSIAFFLGIFPTLIMLYLMGMRLRKKRAEEATLHASAGNSSPQSDTPTEH</sequence>